<dbReference type="InterPro" id="IPR022830">
    <property type="entry name" value="Indigdn_synthA-like"/>
</dbReference>
<comment type="function">
    <text evidence="6">Catalyzes the reversible cleavage of pseudouridine 5'-phosphate (PsiMP) to ribose 5-phosphate and uracil. Functions biologically in the cleavage direction, as part of a pseudouridine degradation pathway.</text>
</comment>
<comment type="catalytic activity">
    <reaction evidence="6">
        <text>D-ribose 5-phosphate + uracil = psi-UMP + H2O</text>
        <dbReference type="Rhea" id="RHEA:18337"/>
        <dbReference type="ChEBI" id="CHEBI:15377"/>
        <dbReference type="ChEBI" id="CHEBI:17568"/>
        <dbReference type="ChEBI" id="CHEBI:58380"/>
        <dbReference type="ChEBI" id="CHEBI:78346"/>
        <dbReference type="EC" id="4.2.1.70"/>
    </reaction>
</comment>
<dbReference type="InterPro" id="IPR007342">
    <property type="entry name" value="PsuG"/>
</dbReference>
<evidence type="ECO:0000256" key="6">
    <source>
        <dbReference type="HAMAP-Rule" id="MF_01876"/>
    </source>
</evidence>
<organism evidence="7 8">
    <name type="scientific">Aedoeadaptatus nemausensis</name>
    <dbReference type="NCBI Taxonomy" id="2582829"/>
    <lineage>
        <taxon>Bacteria</taxon>
        <taxon>Bacillati</taxon>
        <taxon>Bacillota</taxon>
        <taxon>Tissierellia</taxon>
        <taxon>Tissierellales</taxon>
        <taxon>Peptoniphilaceae</taxon>
        <taxon>Aedoeadaptatus</taxon>
    </lineage>
</organism>
<keyword evidence="4 6" id="KW-0456">Lyase</keyword>
<feature type="binding site" evidence="6">
    <location>
        <position position="91"/>
    </location>
    <ligand>
        <name>substrate</name>
    </ligand>
</feature>
<keyword evidence="3 6" id="KW-0464">Manganese</keyword>
<feature type="binding site" evidence="6">
    <location>
        <position position="111"/>
    </location>
    <ligand>
        <name>substrate</name>
    </ligand>
</feature>
<proteinExistence type="inferred from homology"/>
<protein>
    <recommendedName>
        <fullName evidence="6">Pseudouridine-5'-phosphate glycosidase</fullName>
        <shortName evidence="6">PsiMP glycosidase</shortName>
        <ecNumber evidence="6">4.2.1.70</ecNumber>
    </recommendedName>
</protein>
<comment type="cofactor">
    <cofactor evidence="6">
        <name>Mn(2+)</name>
        <dbReference type="ChEBI" id="CHEBI:29035"/>
    </cofactor>
    <text evidence="6">Binds 1 Mn(2+) ion per subunit.</text>
</comment>
<dbReference type="EMBL" id="CAIJCS010000009">
    <property type="protein sequence ID" value="CAC9923671.1"/>
    <property type="molecule type" value="Genomic_DNA"/>
</dbReference>
<dbReference type="GO" id="GO:0004730">
    <property type="term" value="F:pseudouridylate synthase activity"/>
    <property type="evidence" value="ECO:0007669"/>
    <property type="project" value="UniProtKB-UniRule"/>
</dbReference>
<dbReference type="GO" id="GO:0005737">
    <property type="term" value="C:cytoplasm"/>
    <property type="evidence" value="ECO:0007669"/>
    <property type="project" value="TreeGrafter"/>
</dbReference>
<evidence type="ECO:0000256" key="3">
    <source>
        <dbReference type="ARBA" id="ARBA00023211"/>
    </source>
</evidence>
<name>A0A6V6XZ28_9FIRM</name>
<feature type="active site" description="Nucleophile" evidence="6">
    <location>
        <position position="164"/>
    </location>
</feature>
<dbReference type="EC" id="4.2.1.70" evidence="6"/>
<evidence type="ECO:0000256" key="1">
    <source>
        <dbReference type="ARBA" id="ARBA00022723"/>
    </source>
</evidence>
<feature type="active site" description="Proton donor" evidence="6">
    <location>
        <position position="30"/>
    </location>
</feature>
<dbReference type="PANTHER" id="PTHR42909:SF1">
    <property type="entry name" value="CARBOHYDRATE KINASE PFKB DOMAIN-CONTAINING PROTEIN"/>
    <property type="match status" value="1"/>
</dbReference>
<reference evidence="7 8" key="1">
    <citation type="submission" date="2020-06" db="EMBL/GenBank/DDBJ databases">
        <authorList>
            <person name="Criscuolo A."/>
        </authorList>
    </citation>
    <scope>NUCLEOTIDE SEQUENCE [LARGE SCALE GENOMIC DNA]</scope>
    <source>
        <strain evidence="7">1804121828</strain>
    </source>
</reference>
<comment type="caution">
    <text evidence="7">The sequence shown here is derived from an EMBL/GenBank/DDBJ whole genome shotgun (WGS) entry which is preliminary data.</text>
</comment>
<sequence>MTLSNLEQYMDIAEEVQEALDAKKPVVALESTIISHGMPYPKNVEMAKHCEAILRDAGVTPATTAIINGRIKVGLTEEEIEFMATSKDIVKSSTRDYAHIVANGLNGATTVATSIVTARLAGIPILVTGGIGGVHRGAETTMDISRDLQELATSDIAVVCAGCKSILDIGLTLEYLETFGVPVVGYETEEMPAFFTRHSGHKLDYRYDDPAKIADLMKAKWNLGLHGGIVVANPIPEEDAMDEAVIDKAIEEALRDAEKEGISGKESTPFLLQRVLEVTGGSSLESNIALVYNNTKLGAALAKAYAERQ</sequence>
<dbReference type="GO" id="GO:0046872">
    <property type="term" value="F:metal ion binding"/>
    <property type="evidence" value="ECO:0007669"/>
    <property type="project" value="UniProtKB-KW"/>
</dbReference>
<dbReference type="GO" id="GO:0046113">
    <property type="term" value="P:nucleobase catabolic process"/>
    <property type="evidence" value="ECO:0007669"/>
    <property type="project" value="UniProtKB-UniRule"/>
</dbReference>
<keyword evidence="5 6" id="KW-0326">Glycosidase</keyword>
<dbReference type="Pfam" id="PF04227">
    <property type="entry name" value="Indigoidine_A"/>
    <property type="match status" value="1"/>
</dbReference>
<gene>
    <name evidence="6" type="primary">psuG</name>
    <name evidence="7" type="ORF">PEPNEM18_00164</name>
</gene>
<dbReference type="HAMAP" id="MF_01876">
    <property type="entry name" value="PsiMP_glycosidase"/>
    <property type="match status" value="1"/>
</dbReference>
<keyword evidence="8" id="KW-1185">Reference proteome</keyword>
<evidence type="ECO:0000256" key="4">
    <source>
        <dbReference type="ARBA" id="ARBA00023239"/>
    </source>
</evidence>
<accession>A0A6V6XZ28</accession>
<evidence type="ECO:0000256" key="2">
    <source>
        <dbReference type="ARBA" id="ARBA00022801"/>
    </source>
</evidence>
<dbReference type="SUPFAM" id="SSF110581">
    <property type="entry name" value="Indigoidine synthase A-like"/>
    <property type="match status" value="1"/>
</dbReference>
<keyword evidence="1 6" id="KW-0479">Metal-binding</keyword>
<evidence type="ECO:0000256" key="5">
    <source>
        <dbReference type="ARBA" id="ARBA00023295"/>
    </source>
</evidence>
<dbReference type="AlphaFoldDB" id="A0A6V6XZ28"/>
<evidence type="ECO:0000313" key="7">
    <source>
        <dbReference type="EMBL" id="CAC9923671.1"/>
    </source>
</evidence>
<keyword evidence="2 6" id="KW-0378">Hydrolase</keyword>
<dbReference type="GO" id="GO:0016798">
    <property type="term" value="F:hydrolase activity, acting on glycosyl bonds"/>
    <property type="evidence" value="ECO:0007669"/>
    <property type="project" value="UniProtKB-KW"/>
</dbReference>
<dbReference type="Proteomes" id="UP000586454">
    <property type="component" value="Unassembled WGS sequence"/>
</dbReference>
<comment type="similarity">
    <text evidence="6">Belongs to the pseudouridine-5'-phosphate glycosidase family.</text>
</comment>
<comment type="subunit">
    <text evidence="6">Homotrimer.</text>
</comment>
<dbReference type="PANTHER" id="PTHR42909">
    <property type="entry name" value="ZGC:136858"/>
    <property type="match status" value="1"/>
</dbReference>
<feature type="binding site" evidence="6">
    <location>
        <begin position="145"/>
        <end position="147"/>
    </location>
    <ligand>
        <name>substrate</name>
    </ligand>
</feature>
<feature type="binding site" evidence="6">
    <location>
        <position position="143"/>
    </location>
    <ligand>
        <name>Mn(2+)</name>
        <dbReference type="ChEBI" id="CHEBI:29035"/>
    </ligand>
</feature>
<dbReference type="Gene3D" id="3.40.1790.10">
    <property type="entry name" value="Indigoidine synthase domain"/>
    <property type="match status" value="1"/>
</dbReference>
<evidence type="ECO:0000313" key="8">
    <source>
        <dbReference type="Proteomes" id="UP000586454"/>
    </source>
</evidence>
<dbReference type="RefSeq" id="WP_180498298.1">
    <property type="nucleotide sequence ID" value="NZ_CAIJCS010000009.1"/>
</dbReference>